<sequence>MSMPRDAKQGFSPSHRNLYQPKIAPQILDQGLWSDFDAENWSSGWRFRGVSPWEAAPTKQAACYRQTHLDLLLVLALNSQYQEVTECSTKSRQLPPMFFHGSAESHPRASEEQVYAQRIDFKSRKHSGNSFYTFSTLGPLSSFLGAPYHPSGEDQQSVEYVENAPNGDAFVHLRTYVPGASSPIRHDVRTLEELETSLDQVNSCRVGGTIVFLRGYQPARWLNVIGHKLSLEPEFYRRHLHFSAASPFSQEQQYSDASLPSSKTQMMQLKLTTLGTRFAHNNIKRSEQEEQRRLSNLREQISSLMKQYLKSWDRYGPELEHGMSMARNFFVLDRQHVSLEQTISICVTDRQNDSKHWTAVVWLDFGSGFGPDDKGPWNSKLLEYTGMPVRYWATTQHRPGTFFADEKILGGSRPRYQQTDDDESFVSQPATFKLLHEAFDTLLDSDTMLEDTYYSLSGIFRFAVASEAQFLDKLQHLLEEDMQPAVLAETEFDKRLTVWNLVHNKQILDRHAQSLEEICEFLEAKDSNNWTTAKSESGLRKADMSHRLIERDYQKMKRRAIRLSEDYLQSTSMLANAAMIDDSQRTIHQGETVRKLSTLGFFFLPLSFSTSIFGMNLQELNEGSYAKLGIWIGIAAASLLLAYLMLRWSFHRQMMVVAWRRLRAVQQNQSDV</sequence>
<evidence type="ECO:0000256" key="4">
    <source>
        <dbReference type="ARBA" id="ARBA00023136"/>
    </source>
</evidence>
<dbReference type="EMBL" id="CP019481">
    <property type="protein sequence ID" value="UQC91066.1"/>
    <property type="molecule type" value="Genomic_DNA"/>
</dbReference>
<dbReference type="GO" id="GO:0016020">
    <property type="term" value="C:membrane"/>
    <property type="evidence" value="ECO:0007669"/>
    <property type="project" value="UniProtKB-SubCell"/>
</dbReference>
<dbReference type="GeneID" id="73350528"/>
<dbReference type="Pfam" id="PF01544">
    <property type="entry name" value="CorA"/>
    <property type="match status" value="1"/>
</dbReference>
<dbReference type="InterPro" id="IPR045863">
    <property type="entry name" value="CorA_TM1_TM2"/>
</dbReference>
<keyword evidence="2 6" id="KW-0812">Transmembrane</keyword>
<organism evidence="7 8">
    <name type="scientific">Colletotrichum lupini</name>
    <dbReference type="NCBI Taxonomy" id="145971"/>
    <lineage>
        <taxon>Eukaryota</taxon>
        <taxon>Fungi</taxon>
        <taxon>Dikarya</taxon>
        <taxon>Ascomycota</taxon>
        <taxon>Pezizomycotina</taxon>
        <taxon>Sordariomycetes</taxon>
        <taxon>Hypocreomycetidae</taxon>
        <taxon>Glomerellales</taxon>
        <taxon>Glomerellaceae</taxon>
        <taxon>Colletotrichum</taxon>
        <taxon>Colletotrichum acutatum species complex</taxon>
    </lineage>
</organism>
<proteinExistence type="predicted"/>
<dbReference type="KEGG" id="clup:CLUP02_16600"/>
<dbReference type="SUPFAM" id="SSF144083">
    <property type="entry name" value="Magnesium transport protein CorA, transmembrane region"/>
    <property type="match status" value="1"/>
</dbReference>
<dbReference type="InterPro" id="IPR002523">
    <property type="entry name" value="MgTranspt_CorA/ZnTranspt_ZntB"/>
</dbReference>
<comment type="subcellular location">
    <subcellularLocation>
        <location evidence="1">Membrane</location>
        <topology evidence="1">Multi-pass membrane protein</topology>
    </subcellularLocation>
</comment>
<feature type="coiled-coil region" evidence="5">
    <location>
        <begin position="280"/>
        <end position="307"/>
    </location>
</feature>
<feature type="transmembrane region" description="Helical" evidence="6">
    <location>
        <begin position="628"/>
        <end position="646"/>
    </location>
</feature>
<protein>
    <recommendedName>
        <fullName evidence="9">CorA-like Mg2+ transporter</fullName>
    </recommendedName>
</protein>
<dbReference type="AlphaFoldDB" id="A0A9Q8T877"/>
<keyword evidence="8" id="KW-1185">Reference proteome</keyword>
<dbReference type="RefSeq" id="XP_049152665.1">
    <property type="nucleotide sequence ID" value="XM_049295518.1"/>
</dbReference>
<gene>
    <name evidence="7" type="ORF">CLUP02_16600</name>
</gene>
<evidence type="ECO:0000256" key="1">
    <source>
        <dbReference type="ARBA" id="ARBA00004141"/>
    </source>
</evidence>
<evidence type="ECO:0000256" key="6">
    <source>
        <dbReference type="SAM" id="Phobius"/>
    </source>
</evidence>
<dbReference type="Gene3D" id="1.20.58.340">
    <property type="entry name" value="Magnesium transport protein CorA, transmembrane region"/>
    <property type="match status" value="1"/>
</dbReference>
<evidence type="ECO:0008006" key="9">
    <source>
        <dbReference type="Google" id="ProtNLM"/>
    </source>
</evidence>
<keyword evidence="5" id="KW-0175">Coiled coil</keyword>
<evidence type="ECO:0000313" key="7">
    <source>
        <dbReference type="EMBL" id="UQC91066.1"/>
    </source>
</evidence>
<name>A0A9Q8T877_9PEZI</name>
<reference evidence="7" key="1">
    <citation type="journal article" date="2021" name="Mol. Plant Microbe Interact.">
        <title>Complete Genome Sequence of the Plant-Pathogenic Fungus Colletotrichum lupini.</title>
        <authorList>
            <person name="Baroncelli R."/>
            <person name="Pensec F."/>
            <person name="Da Lio D."/>
            <person name="Boufleur T."/>
            <person name="Vicente I."/>
            <person name="Sarrocco S."/>
            <person name="Picot A."/>
            <person name="Baraldi E."/>
            <person name="Sukno S."/>
            <person name="Thon M."/>
            <person name="Le Floch G."/>
        </authorList>
    </citation>
    <scope>NUCLEOTIDE SEQUENCE</scope>
    <source>
        <strain evidence="7">IMI 504893</strain>
    </source>
</reference>
<dbReference type="GO" id="GO:0046873">
    <property type="term" value="F:metal ion transmembrane transporter activity"/>
    <property type="evidence" value="ECO:0007669"/>
    <property type="project" value="InterPro"/>
</dbReference>
<accession>A0A9Q8T877</accession>
<keyword evidence="3 6" id="KW-1133">Transmembrane helix</keyword>
<evidence type="ECO:0000256" key="5">
    <source>
        <dbReference type="SAM" id="Coils"/>
    </source>
</evidence>
<evidence type="ECO:0000313" key="8">
    <source>
        <dbReference type="Proteomes" id="UP000830671"/>
    </source>
</evidence>
<keyword evidence="4 6" id="KW-0472">Membrane</keyword>
<evidence type="ECO:0000256" key="2">
    <source>
        <dbReference type="ARBA" id="ARBA00022692"/>
    </source>
</evidence>
<dbReference type="Proteomes" id="UP000830671">
    <property type="component" value="Chromosome 9"/>
</dbReference>
<evidence type="ECO:0000256" key="3">
    <source>
        <dbReference type="ARBA" id="ARBA00022989"/>
    </source>
</evidence>